<organism evidence="2 3">
    <name type="scientific">Nocardioides dubius</name>
    <dbReference type="NCBI Taxonomy" id="317019"/>
    <lineage>
        <taxon>Bacteria</taxon>
        <taxon>Bacillati</taxon>
        <taxon>Actinomycetota</taxon>
        <taxon>Actinomycetes</taxon>
        <taxon>Propionibacteriales</taxon>
        <taxon>Nocardioidaceae</taxon>
        <taxon>Nocardioides</taxon>
    </lineage>
</organism>
<comment type="caution">
    <text evidence="2">The sequence shown here is derived from an EMBL/GenBank/DDBJ whole genome shotgun (WGS) entry which is preliminary data.</text>
</comment>
<accession>A0ABP4ECR8</accession>
<evidence type="ECO:0000313" key="3">
    <source>
        <dbReference type="Proteomes" id="UP001501581"/>
    </source>
</evidence>
<dbReference type="Proteomes" id="UP001501581">
    <property type="component" value="Unassembled WGS sequence"/>
</dbReference>
<sequence>MGGGQDRRPVGGQVLLTPGVDAVTERRQRSPAEQVDAAGHRTLHAGSLPQPAAPRRGGHLRDLGCHFCNVGRHNCNLGCHCCNLGKCTAPRQQGWRGAVMRSD</sequence>
<evidence type="ECO:0000313" key="2">
    <source>
        <dbReference type="EMBL" id="GAA1098378.1"/>
    </source>
</evidence>
<proteinExistence type="predicted"/>
<evidence type="ECO:0000256" key="1">
    <source>
        <dbReference type="SAM" id="MobiDB-lite"/>
    </source>
</evidence>
<reference evidence="3" key="1">
    <citation type="journal article" date="2019" name="Int. J. Syst. Evol. Microbiol.">
        <title>The Global Catalogue of Microorganisms (GCM) 10K type strain sequencing project: providing services to taxonomists for standard genome sequencing and annotation.</title>
        <authorList>
            <consortium name="The Broad Institute Genomics Platform"/>
            <consortium name="The Broad Institute Genome Sequencing Center for Infectious Disease"/>
            <person name="Wu L."/>
            <person name="Ma J."/>
        </authorList>
    </citation>
    <scope>NUCLEOTIDE SEQUENCE [LARGE SCALE GENOMIC DNA]</scope>
    <source>
        <strain evidence="3">JCM 13008</strain>
    </source>
</reference>
<protein>
    <submittedName>
        <fullName evidence="2">Uncharacterized protein</fullName>
    </submittedName>
</protein>
<dbReference type="EMBL" id="BAAALG010000006">
    <property type="protein sequence ID" value="GAA1098378.1"/>
    <property type="molecule type" value="Genomic_DNA"/>
</dbReference>
<name>A0ABP4ECR8_9ACTN</name>
<gene>
    <name evidence="2" type="ORF">GCM10009668_14710</name>
</gene>
<feature type="region of interest" description="Disordered" evidence="1">
    <location>
        <begin position="21"/>
        <end position="56"/>
    </location>
</feature>
<keyword evidence="3" id="KW-1185">Reference proteome</keyword>